<sequence length="203" mass="23553">MEESPFSSELLKTGNREKGILKDKNVNTISNKNLTKKKKRRKNKKQRHSSQTIIEKQTSSTSLVLSLESLDDTYKDGLNLKTAINEQTEEDKAQEEPEISKNIETESNPNEELISIEKKQPLEVLKNDSFSIYQEEAGFEDDIMPYLMSDTKQQLREFIARLYVSAKKDHKELKTLKKFIENLILTNQALRKENTILKNYPKS</sequence>
<feature type="region of interest" description="Disordered" evidence="1">
    <location>
        <begin position="1"/>
        <end position="58"/>
    </location>
</feature>
<reference evidence="2 3" key="1">
    <citation type="submission" date="2014-07" db="EMBL/GenBank/DDBJ databases">
        <title>Comparative genomic insights into amoeba endosymbionts belonging to the families of Holosporaceae and Candidatus Midichloriaceae within Rickettsiales.</title>
        <authorList>
            <person name="Wang Z."/>
            <person name="Wu M."/>
        </authorList>
    </citation>
    <scope>NUCLEOTIDE SEQUENCE [LARGE SCALE GENOMIC DNA]</scope>
    <source>
        <strain evidence="2">PRA3</strain>
    </source>
</reference>
<evidence type="ECO:0000313" key="3">
    <source>
        <dbReference type="Proteomes" id="UP000028926"/>
    </source>
</evidence>
<feature type="compositionally biased region" description="Basic and acidic residues" evidence="1">
    <location>
        <begin position="90"/>
        <end position="104"/>
    </location>
</feature>
<feature type="compositionally biased region" description="Basic and acidic residues" evidence="1">
    <location>
        <begin position="14"/>
        <end position="25"/>
    </location>
</feature>
<gene>
    <name evidence="2" type="ORF">ID47_00810</name>
</gene>
<name>A0A077AUA6_9PROT</name>
<dbReference type="Proteomes" id="UP000028926">
    <property type="component" value="Chromosome"/>
</dbReference>
<keyword evidence="3" id="KW-1185">Reference proteome</keyword>
<protein>
    <submittedName>
        <fullName evidence="2">Uncharacterized protein</fullName>
    </submittedName>
</protein>
<dbReference type="EMBL" id="CP008941">
    <property type="protein sequence ID" value="AIK95609.1"/>
    <property type="molecule type" value="Genomic_DNA"/>
</dbReference>
<evidence type="ECO:0000256" key="1">
    <source>
        <dbReference type="SAM" id="MobiDB-lite"/>
    </source>
</evidence>
<dbReference type="HOGENOM" id="CLU_1346854_0_0_5"/>
<dbReference type="STRING" id="91604.ID47_00810"/>
<organism evidence="2 3">
    <name type="scientific">Candidatus Odyssella acanthamoebae</name>
    <dbReference type="NCBI Taxonomy" id="91604"/>
    <lineage>
        <taxon>Bacteria</taxon>
        <taxon>Pseudomonadati</taxon>
        <taxon>Pseudomonadota</taxon>
        <taxon>Alphaproteobacteria</taxon>
        <taxon>Holosporales</taxon>
        <taxon>Candidatus Paracaedibacteraceae</taxon>
        <taxon>Candidatus Odyssella</taxon>
    </lineage>
</organism>
<feature type="region of interest" description="Disordered" evidence="1">
    <location>
        <begin position="86"/>
        <end position="107"/>
    </location>
</feature>
<dbReference type="KEGG" id="paca:ID47_00810"/>
<accession>A0A077AUA6</accession>
<feature type="compositionally biased region" description="Basic residues" evidence="1">
    <location>
        <begin position="34"/>
        <end position="48"/>
    </location>
</feature>
<evidence type="ECO:0000313" key="2">
    <source>
        <dbReference type="EMBL" id="AIK95609.1"/>
    </source>
</evidence>
<proteinExistence type="predicted"/>
<dbReference type="AlphaFoldDB" id="A0A077AUA6"/>
<dbReference type="RefSeq" id="WP_038462844.1">
    <property type="nucleotide sequence ID" value="NZ_CP008941.1"/>
</dbReference>